<reference evidence="2 3" key="1">
    <citation type="submission" date="2018-08" db="EMBL/GenBank/DDBJ databases">
        <title>Genome sequencing of Agrobacterium vitis strain ICMP 10754.</title>
        <authorList>
            <person name="Visnovsky S.B."/>
            <person name="Pitman A.R."/>
        </authorList>
    </citation>
    <scope>NUCLEOTIDE SEQUENCE [LARGE SCALE GENOMIC DNA]</scope>
    <source>
        <strain evidence="2 3">ICMP 10754</strain>
    </source>
</reference>
<evidence type="ECO:0000313" key="2">
    <source>
        <dbReference type="EMBL" id="KAA3526154.1"/>
    </source>
</evidence>
<dbReference type="GeneID" id="60684928"/>
<sequence length="94" mass="10434">MIKTEQIRSGPPFSPIASVPRLGLNRVEVAAAIGVSVGTVDLMVTEGFLPPPRRWHSRKVWLVQEIAIAMLDWPEDSNPLTKKDSNADEWRASV</sequence>
<comment type="caution">
    <text evidence="2">The sequence shown here is derived from an EMBL/GenBank/DDBJ whole genome shotgun (WGS) entry which is preliminary data.</text>
</comment>
<feature type="region of interest" description="Disordered" evidence="1">
    <location>
        <begin position="75"/>
        <end position="94"/>
    </location>
</feature>
<dbReference type="EMBL" id="QUSG01000008">
    <property type="protein sequence ID" value="KAA3526154.1"/>
    <property type="molecule type" value="Genomic_DNA"/>
</dbReference>
<protein>
    <recommendedName>
        <fullName evidence="4">AlpA family phage regulatory protein</fullName>
    </recommendedName>
</protein>
<dbReference type="Proteomes" id="UP000436911">
    <property type="component" value="Unassembled WGS sequence"/>
</dbReference>
<organism evidence="2 3">
    <name type="scientific">Agrobacterium vitis</name>
    <name type="common">Rhizobium vitis</name>
    <dbReference type="NCBI Taxonomy" id="373"/>
    <lineage>
        <taxon>Bacteria</taxon>
        <taxon>Pseudomonadati</taxon>
        <taxon>Pseudomonadota</taxon>
        <taxon>Alphaproteobacteria</taxon>
        <taxon>Hyphomicrobiales</taxon>
        <taxon>Rhizobiaceae</taxon>
        <taxon>Rhizobium/Agrobacterium group</taxon>
        <taxon>Agrobacterium</taxon>
    </lineage>
</organism>
<dbReference type="OrthoDB" id="7220345at2"/>
<evidence type="ECO:0008006" key="4">
    <source>
        <dbReference type="Google" id="ProtNLM"/>
    </source>
</evidence>
<evidence type="ECO:0000256" key="1">
    <source>
        <dbReference type="SAM" id="MobiDB-lite"/>
    </source>
</evidence>
<dbReference type="AlphaFoldDB" id="A0A368NEN4"/>
<accession>A0A368NEN4</accession>
<proteinExistence type="predicted"/>
<dbReference type="RefSeq" id="WP_060717875.1">
    <property type="nucleotide sequence ID" value="NZ_CP055265.1"/>
</dbReference>
<feature type="compositionally biased region" description="Basic and acidic residues" evidence="1">
    <location>
        <begin position="81"/>
        <end position="94"/>
    </location>
</feature>
<evidence type="ECO:0000313" key="3">
    <source>
        <dbReference type="Proteomes" id="UP000436911"/>
    </source>
</evidence>
<gene>
    <name evidence="2" type="ORF">DXT89_16675</name>
</gene>
<name>A0A368NEN4_AGRVI</name>